<sequence>MHFYRLNTILAHKGNYLHSPNVLLQSLQTDTSLQYNITTNPDRFVPNATFANSATSANGVNRGDSRELSNEDIIFDIKSRAYLNFTPSFGLNATLGARYWYNRFKDKLFQAAGNSATQDQHIGALFAEGEFGLFDRAFLTLGIRGNYNSIFGSNASPRAYFAYDVIDSYLVFKGGISTGYKTPALSNLVDGVANLSTQGKSHTYGNPNLKPEQSINYEASLLSDNEYFSASLTGFYIDFTDKIATSPIVSTSQAIGAYTCSATMGCNSYINYDKAKSYGTEVAFSIKPISVGYGGVSLNAAYTYNQTKVTKTLPTPRSASTIGTRLTNIPLHNFNASLNYDTFKFGAYIREEFKDGIYRGNPNVANSAAAVLGEFYKPIYLTHIGGYYKFKENLKLNLAIYNLLNLDFVDYQVYSNAQNQIAYANNYNYIREGRRYYFSMQMDF</sequence>
<evidence type="ECO:0000256" key="1">
    <source>
        <dbReference type="ARBA" id="ARBA00004571"/>
    </source>
</evidence>
<dbReference type="GO" id="GO:0009279">
    <property type="term" value="C:cell outer membrane"/>
    <property type="evidence" value="ECO:0007669"/>
    <property type="project" value="UniProtKB-SubCell"/>
</dbReference>
<evidence type="ECO:0000256" key="9">
    <source>
        <dbReference type="PROSITE-ProRule" id="PRU01360"/>
    </source>
</evidence>
<evidence type="ECO:0000256" key="4">
    <source>
        <dbReference type="ARBA" id="ARBA00022692"/>
    </source>
</evidence>
<evidence type="ECO:0000256" key="6">
    <source>
        <dbReference type="ARBA" id="ARBA00023077"/>
    </source>
</evidence>
<accession>A0A3D8I572</accession>
<evidence type="ECO:0000313" key="12">
    <source>
        <dbReference type="Proteomes" id="UP000256599"/>
    </source>
</evidence>
<feature type="domain" description="TonB-dependent receptor-like beta-barrel" evidence="10">
    <location>
        <begin position="25"/>
        <end position="403"/>
    </location>
</feature>
<keyword evidence="2 9" id="KW-0813">Transport</keyword>
<evidence type="ECO:0000256" key="7">
    <source>
        <dbReference type="ARBA" id="ARBA00023136"/>
    </source>
</evidence>
<keyword evidence="4 9" id="KW-0812">Transmembrane</keyword>
<dbReference type="InterPro" id="IPR000531">
    <property type="entry name" value="Beta-barrel_TonB"/>
</dbReference>
<dbReference type="Gene3D" id="2.40.170.20">
    <property type="entry name" value="TonB-dependent receptor, beta-barrel domain"/>
    <property type="match status" value="1"/>
</dbReference>
<dbReference type="Proteomes" id="UP000256599">
    <property type="component" value="Unassembled WGS sequence"/>
</dbReference>
<keyword evidence="6" id="KW-0798">TonB box</keyword>
<dbReference type="PANTHER" id="PTHR30069:SF53">
    <property type="entry name" value="COLICIN I RECEPTOR-RELATED"/>
    <property type="match status" value="1"/>
</dbReference>
<organism evidence="11 12">
    <name type="scientific">Helicobacter marmotae</name>
    <dbReference type="NCBI Taxonomy" id="152490"/>
    <lineage>
        <taxon>Bacteria</taxon>
        <taxon>Pseudomonadati</taxon>
        <taxon>Campylobacterota</taxon>
        <taxon>Epsilonproteobacteria</taxon>
        <taxon>Campylobacterales</taxon>
        <taxon>Helicobacteraceae</taxon>
        <taxon>Helicobacter</taxon>
    </lineage>
</organism>
<dbReference type="EMBL" id="NXLR01000004">
    <property type="protein sequence ID" value="RDU60267.1"/>
    <property type="molecule type" value="Genomic_DNA"/>
</dbReference>
<keyword evidence="12" id="KW-1185">Reference proteome</keyword>
<dbReference type="GO" id="GO:0044718">
    <property type="term" value="P:siderophore transmembrane transport"/>
    <property type="evidence" value="ECO:0007669"/>
    <property type="project" value="TreeGrafter"/>
</dbReference>
<evidence type="ECO:0000256" key="2">
    <source>
        <dbReference type="ARBA" id="ARBA00022448"/>
    </source>
</evidence>
<evidence type="ECO:0000256" key="5">
    <source>
        <dbReference type="ARBA" id="ARBA00022729"/>
    </source>
</evidence>
<evidence type="ECO:0000259" key="10">
    <source>
        <dbReference type="Pfam" id="PF00593"/>
    </source>
</evidence>
<reference evidence="11 12" key="1">
    <citation type="submission" date="2018-04" db="EMBL/GenBank/DDBJ databases">
        <title>Novel Campyloabacter and Helicobacter Species and Strains.</title>
        <authorList>
            <person name="Mannion A.J."/>
            <person name="Shen Z."/>
            <person name="Fox J.G."/>
        </authorList>
    </citation>
    <scope>NUCLEOTIDE SEQUENCE [LARGE SCALE GENOMIC DNA]</scope>
    <source>
        <strain evidence="11 12">MIT 98-6070</strain>
    </source>
</reference>
<keyword evidence="11" id="KW-0675">Receptor</keyword>
<keyword evidence="8 9" id="KW-0998">Cell outer membrane</keyword>
<protein>
    <submittedName>
        <fullName evidence="11">TonB-dependent receptor</fullName>
    </submittedName>
</protein>
<dbReference type="GO" id="GO:0015344">
    <property type="term" value="F:siderophore uptake transmembrane transporter activity"/>
    <property type="evidence" value="ECO:0007669"/>
    <property type="project" value="TreeGrafter"/>
</dbReference>
<comment type="subcellular location">
    <subcellularLocation>
        <location evidence="1 9">Cell outer membrane</location>
        <topology evidence="1 9">Multi-pass membrane protein</topology>
    </subcellularLocation>
</comment>
<dbReference type="Pfam" id="PF00593">
    <property type="entry name" value="TonB_dep_Rec_b-barrel"/>
    <property type="match status" value="1"/>
</dbReference>
<evidence type="ECO:0000256" key="3">
    <source>
        <dbReference type="ARBA" id="ARBA00022452"/>
    </source>
</evidence>
<proteinExistence type="inferred from homology"/>
<dbReference type="PANTHER" id="PTHR30069">
    <property type="entry name" value="TONB-DEPENDENT OUTER MEMBRANE RECEPTOR"/>
    <property type="match status" value="1"/>
</dbReference>
<gene>
    <name evidence="11" type="ORF">CQA63_03360</name>
</gene>
<dbReference type="AlphaFoldDB" id="A0A3D8I572"/>
<keyword evidence="3 9" id="KW-1134">Transmembrane beta strand</keyword>
<dbReference type="OrthoDB" id="5389752at2"/>
<name>A0A3D8I572_9HELI</name>
<evidence type="ECO:0000313" key="11">
    <source>
        <dbReference type="EMBL" id="RDU60267.1"/>
    </source>
</evidence>
<evidence type="ECO:0000256" key="8">
    <source>
        <dbReference type="ARBA" id="ARBA00023237"/>
    </source>
</evidence>
<dbReference type="InterPro" id="IPR036942">
    <property type="entry name" value="Beta-barrel_TonB_sf"/>
</dbReference>
<dbReference type="InterPro" id="IPR039426">
    <property type="entry name" value="TonB-dep_rcpt-like"/>
</dbReference>
<comment type="caution">
    <text evidence="11">The sequence shown here is derived from an EMBL/GenBank/DDBJ whole genome shotgun (WGS) entry which is preliminary data.</text>
</comment>
<keyword evidence="7 9" id="KW-0472">Membrane</keyword>
<dbReference type="SUPFAM" id="SSF56935">
    <property type="entry name" value="Porins"/>
    <property type="match status" value="1"/>
</dbReference>
<keyword evidence="5" id="KW-0732">Signal</keyword>
<comment type="similarity">
    <text evidence="9">Belongs to the TonB-dependent receptor family.</text>
</comment>
<dbReference type="PROSITE" id="PS52016">
    <property type="entry name" value="TONB_DEPENDENT_REC_3"/>
    <property type="match status" value="1"/>
</dbReference>